<dbReference type="STRING" id="2656787.A0A370TWG6"/>
<evidence type="ECO:0000256" key="1">
    <source>
        <dbReference type="SAM" id="MobiDB-lite"/>
    </source>
</evidence>
<dbReference type="EMBL" id="NPIC01000002">
    <property type="protein sequence ID" value="RDL39873.1"/>
    <property type="molecule type" value="Genomic_DNA"/>
</dbReference>
<gene>
    <name evidence="3" type="ORF">BP5553_04213</name>
</gene>
<proteinExistence type="predicted"/>
<sequence>MADLREPQATGAGHGNTTTHTASDPVSSRSVPHLSSSPAVEMTDLDASRKPQRIPGAGSQDDLNNVEIPAINSSAYTTNTPDMASPEETRPDDTAAAMAKPAGPRSSTDANTSADPLSTSNNNTPASPEPAEASDAPTPQEVARHDSAGIGPSIETIPAAVTTSSDAGPVLVITLLLTSGARHPYKIDEKYLTKRNVSVPDMTESGRKDPFSISVYTLKELILREWRSEWEPQPSSPSSIRLIYFGRLLDDKTPLKDCRFNADATNVVHMTVRPQDMIDEEDAAKAKGMGRDRSDNESTTGCRCVIQ</sequence>
<reference evidence="3 4" key="1">
    <citation type="journal article" date="2018" name="IMA Fungus">
        <title>IMA Genome-F 9: Draft genome sequence of Annulohypoxylon stygium, Aspergillus mulundensis, Berkeleyomyces basicola (syn. Thielaviopsis basicola), Ceratocystis smalleyi, two Cercospora beticola strains, Coleophoma cylindrospora, Fusarium fracticaudum, Phialophora cf. hyalina, and Morchella septimelata.</title>
        <authorList>
            <person name="Wingfield B.D."/>
            <person name="Bills G.F."/>
            <person name="Dong Y."/>
            <person name="Huang W."/>
            <person name="Nel W.J."/>
            <person name="Swalarsk-Parry B.S."/>
            <person name="Vaghefi N."/>
            <person name="Wilken P.M."/>
            <person name="An Z."/>
            <person name="de Beer Z.W."/>
            <person name="De Vos L."/>
            <person name="Chen L."/>
            <person name="Duong T.A."/>
            <person name="Gao Y."/>
            <person name="Hammerbacher A."/>
            <person name="Kikkert J.R."/>
            <person name="Li Y."/>
            <person name="Li H."/>
            <person name="Li K."/>
            <person name="Li Q."/>
            <person name="Liu X."/>
            <person name="Ma X."/>
            <person name="Naidoo K."/>
            <person name="Pethybridge S.J."/>
            <person name="Sun J."/>
            <person name="Steenkamp E.T."/>
            <person name="van der Nest M.A."/>
            <person name="van Wyk S."/>
            <person name="Wingfield M.J."/>
            <person name="Xiong C."/>
            <person name="Yue Q."/>
            <person name="Zhang X."/>
        </authorList>
    </citation>
    <scope>NUCLEOTIDE SEQUENCE [LARGE SCALE GENOMIC DNA]</scope>
    <source>
        <strain evidence="3 4">BP 5553</strain>
    </source>
</reference>
<dbReference type="PANTHER" id="PTHR13169:SF0">
    <property type="entry name" value="UBIQUITIN-LIKE PROTEIN 3"/>
    <property type="match status" value="1"/>
</dbReference>
<dbReference type="Pfam" id="PF13881">
    <property type="entry name" value="Rad60-SLD_2"/>
    <property type="match status" value="1"/>
</dbReference>
<protein>
    <submittedName>
        <fullName evidence="3">Ubiquitin-like protein</fullName>
    </submittedName>
</protein>
<dbReference type="PROSITE" id="PS50053">
    <property type="entry name" value="UBIQUITIN_2"/>
    <property type="match status" value="1"/>
</dbReference>
<evidence type="ECO:0000259" key="2">
    <source>
        <dbReference type="PROSITE" id="PS50053"/>
    </source>
</evidence>
<dbReference type="RefSeq" id="XP_031872529.1">
    <property type="nucleotide sequence ID" value="XM_032012836.1"/>
</dbReference>
<dbReference type="InterPro" id="IPR029071">
    <property type="entry name" value="Ubiquitin-like_domsf"/>
</dbReference>
<feature type="compositionally biased region" description="Polar residues" evidence="1">
    <location>
        <begin position="71"/>
        <end position="82"/>
    </location>
</feature>
<dbReference type="PANTHER" id="PTHR13169">
    <property type="entry name" value="UBIQUITIN-LIKE PROTEIN 3 HCG-1 PROTEIN"/>
    <property type="match status" value="1"/>
</dbReference>
<dbReference type="GeneID" id="43597062"/>
<dbReference type="Proteomes" id="UP000254866">
    <property type="component" value="Unassembled WGS sequence"/>
</dbReference>
<feature type="compositionally biased region" description="Low complexity" evidence="1">
    <location>
        <begin position="118"/>
        <end position="139"/>
    </location>
</feature>
<dbReference type="InterPro" id="IPR000626">
    <property type="entry name" value="Ubiquitin-like_dom"/>
</dbReference>
<feature type="compositionally biased region" description="Polar residues" evidence="1">
    <location>
        <begin position="105"/>
        <end position="117"/>
    </location>
</feature>
<organism evidence="3 4">
    <name type="scientific">Venustampulla echinocandica</name>
    <dbReference type="NCBI Taxonomy" id="2656787"/>
    <lineage>
        <taxon>Eukaryota</taxon>
        <taxon>Fungi</taxon>
        <taxon>Dikarya</taxon>
        <taxon>Ascomycota</taxon>
        <taxon>Pezizomycotina</taxon>
        <taxon>Leotiomycetes</taxon>
        <taxon>Helotiales</taxon>
        <taxon>Pleuroascaceae</taxon>
        <taxon>Venustampulla</taxon>
    </lineage>
</organism>
<dbReference type="InterPro" id="IPR039540">
    <property type="entry name" value="UBL3-like_ubiquitin_dom"/>
</dbReference>
<dbReference type="SUPFAM" id="SSF54236">
    <property type="entry name" value="Ubiquitin-like"/>
    <property type="match status" value="1"/>
</dbReference>
<dbReference type="InterPro" id="IPR040015">
    <property type="entry name" value="UBL3-like"/>
</dbReference>
<feature type="region of interest" description="Disordered" evidence="1">
    <location>
        <begin position="1"/>
        <end position="151"/>
    </location>
</feature>
<evidence type="ECO:0000313" key="3">
    <source>
        <dbReference type="EMBL" id="RDL39873.1"/>
    </source>
</evidence>
<comment type="caution">
    <text evidence="3">The sequence shown here is derived from an EMBL/GenBank/DDBJ whole genome shotgun (WGS) entry which is preliminary data.</text>
</comment>
<keyword evidence="4" id="KW-1185">Reference proteome</keyword>
<accession>A0A370TWG6</accession>
<feature type="compositionally biased region" description="Low complexity" evidence="1">
    <location>
        <begin position="9"/>
        <end position="38"/>
    </location>
</feature>
<dbReference type="Gene3D" id="3.10.20.90">
    <property type="entry name" value="Phosphatidylinositol 3-kinase Catalytic Subunit, Chain A, domain 1"/>
    <property type="match status" value="1"/>
</dbReference>
<evidence type="ECO:0000313" key="4">
    <source>
        <dbReference type="Proteomes" id="UP000254866"/>
    </source>
</evidence>
<name>A0A370TWG6_9HELO</name>
<dbReference type="AlphaFoldDB" id="A0A370TWG6"/>
<dbReference type="OrthoDB" id="1043111at2759"/>
<feature type="domain" description="Ubiquitin-like" evidence="2">
    <location>
        <begin position="214"/>
        <end position="265"/>
    </location>
</feature>